<dbReference type="RefSeq" id="WP_369343706.1">
    <property type="nucleotide sequence ID" value="NZ_CP129674.1"/>
</dbReference>
<dbReference type="InterPro" id="IPR020843">
    <property type="entry name" value="ER"/>
</dbReference>
<reference evidence="2" key="1">
    <citation type="submission" date="2023-07" db="EMBL/GenBank/DDBJ databases">
        <title>Bifidobacterium aquikefiriaerophilum sp. nov. and Bifidobacterium eccum sp. nov., isolated from water kefir.</title>
        <authorList>
            <person name="Breselge S."/>
            <person name="Bellassi P."/>
            <person name="Barcenilla C."/>
            <person name="Alvarez-Ordonez A."/>
            <person name="Morelli L."/>
            <person name="Cotter P.D."/>
        </authorList>
    </citation>
    <scope>NUCLEOTIDE SEQUENCE</scope>
    <source>
        <strain evidence="2">WK041_4_12</strain>
    </source>
</reference>
<name>A0AB39U576_9BIFI</name>
<dbReference type="KEGG" id="baqk:QN215_07500"/>
<organism evidence="2">
    <name type="scientific">Bifidobacterium aquikefiricola</name>
    <dbReference type="NCBI Taxonomy" id="3059038"/>
    <lineage>
        <taxon>Bacteria</taxon>
        <taxon>Bacillati</taxon>
        <taxon>Actinomycetota</taxon>
        <taxon>Actinomycetes</taxon>
        <taxon>Bifidobacteriales</taxon>
        <taxon>Bifidobacteriaceae</taxon>
        <taxon>Bifidobacterium</taxon>
    </lineage>
</organism>
<evidence type="ECO:0000313" key="2">
    <source>
        <dbReference type="EMBL" id="XDS44110.1"/>
    </source>
</evidence>
<dbReference type="Gene3D" id="3.90.180.10">
    <property type="entry name" value="Medium-chain alcohol dehydrogenases, catalytic domain"/>
    <property type="match status" value="1"/>
</dbReference>
<dbReference type="PANTHER" id="PTHR43482:SF1">
    <property type="entry name" value="PROTEIN AST1-RELATED"/>
    <property type="match status" value="1"/>
</dbReference>
<dbReference type="PANTHER" id="PTHR43482">
    <property type="entry name" value="PROTEIN AST1-RELATED"/>
    <property type="match status" value="1"/>
</dbReference>
<dbReference type="InterPro" id="IPR052585">
    <property type="entry name" value="Lipid_raft_assoc_Zn_ADH"/>
</dbReference>
<dbReference type="InterPro" id="IPR036291">
    <property type="entry name" value="NAD(P)-bd_dom_sf"/>
</dbReference>
<protein>
    <recommendedName>
        <fullName evidence="1">Enoyl reductase (ER) domain-containing protein</fullName>
    </recommendedName>
</protein>
<sequence>MTCYLNKVRESPSAAKVSTFSQKNPTFTNTAVHGSGCDIRVTHASIGATDIMARRGDYLLHPFPGFVSGYDCVGVIERSDRHAAGYGLAVGDRVAAVLPNMGAHAERLRIPSSLLVKVPESMPSELAATLPLDAVTARYALDLLGKQPRRIFISGVSGAVGLLAAQLAAHEGVSVYGTASAQSAAIAERYGVRTFDYRDEQWPELLVKELGRLDGVIDHTGSRQVNGIVLEHGRIVRTAFGGKVGHQKAATAAGLARTLARRHCHPREIVCSAPLYVAMQRNSYRHDLALLLNRVAMGKLMPLTPEIFSFNSYDKALQGAEHVAPGKKIVLSMGE</sequence>
<dbReference type="SUPFAM" id="SSF51735">
    <property type="entry name" value="NAD(P)-binding Rossmann-fold domains"/>
    <property type="match status" value="1"/>
</dbReference>
<dbReference type="Pfam" id="PF08240">
    <property type="entry name" value="ADH_N"/>
    <property type="match status" value="1"/>
</dbReference>
<dbReference type="Gene3D" id="3.40.50.720">
    <property type="entry name" value="NAD(P)-binding Rossmann-like Domain"/>
    <property type="match status" value="1"/>
</dbReference>
<feature type="domain" description="Enoyl reductase (ER)" evidence="1">
    <location>
        <begin position="18"/>
        <end position="331"/>
    </location>
</feature>
<dbReference type="GO" id="GO:0016491">
    <property type="term" value="F:oxidoreductase activity"/>
    <property type="evidence" value="ECO:0007669"/>
    <property type="project" value="InterPro"/>
</dbReference>
<accession>A0AB39U576</accession>
<dbReference type="InterPro" id="IPR011032">
    <property type="entry name" value="GroES-like_sf"/>
</dbReference>
<evidence type="ECO:0000259" key="1">
    <source>
        <dbReference type="SMART" id="SM00829"/>
    </source>
</evidence>
<dbReference type="SMART" id="SM00829">
    <property type="entry name" value="PKS_ER"/>
    <property type="match status" value="1"/>
</dbReference>
<proteinExistence type="predicted"/>
<dbReference type="EMBL" id="CP129674">
    <property type="protein sequence ID" value="XDS44110.1"/>
    <property type="molecule type" value="Genomic_DNA"/>
</dbReference>
<dbReference type="AlphaFoldDB" id="A0AB39U576"/>
<dbReference type="SUPFAM" id="SSF50129">
    <property type="entry name" value="GroES-like"/>
    <property type="match status" value="1"/>
</dbReference>
<dbReference type="InterPro" id="IPR013154">
    <property type="entry name" value="ADH-like_N"/>
</dbReference>
<gene>
    <name evidence="2" type="ORF">QN215_07500</name>
</gene>